<organism evidence="2 3">
    <name type="scientific">Pleuronectes platessa</name>
    <name type="common">European plaice</name>
    <dbReference type="NCBI Taxonomy" id="8262"/>
    <lineage>
        <taxon>Eukaryota</taxon>
        <taxon>Metazoa</taxon>
        <taxon>Chordata</taxon>
        <taxon>Craniata</taxon>
        <taxon>Vertebrata</taxon>
        <taxon>Euteleostomi</taxon>
        <taxon>Actinopterygii</taxon>
        <taxon>Neopterygii</taxon>
        <taxon>Teleostei</taxon>
        <taxon>Neoteleostei</taxon>
        <taxon>Acanthomorphata</taxon>
        <taxon>Carangaria</taxon>
        <taxon>Pleuronectiformes</taxon>
        <taxon>Pleuronectoidei</taxon>
        <taxon>Pleuronectidae</taxon>
        <taxon>Pleuronectes</taxon>
    </lineage>
</organism>
<feature type="compositionally biased region" description="Basic and acidic residues" evidence="1">
    <location>
        <begin position="71"/>
        <end position="89"/>
    </location>
</feature>
<evidence type="ECO:0000313" key="2">
    <source>
        <dbReference type="EMBL" id="CAB1424646.1"/>
    </source>
</evidence>
<feature type="compositionally biased region" description="Low complexity" evidence="1">
    <location>
        <begin position="28"/>
        <end position="44"/>
    </location>
</feature>
<proteinExistence type="predicted"/>
<feature type="compositionally biased region" description="Basic and acidic residues" evidence="1">
    <location>
        <begin position="18"/>
        <end position="27"/>
    </location>
</feature>
<evidence type="ECO:0000313" key="3">
    <source>
        <dbReference type="Proteomes" id="UP001153269"/>
    </source>
</evidence>
<gene>
    <name evidence="2" type="ORF">PLEPLA_LOCUS12574</name>
</gene>
<dbReference type="Proteomes" id="UP001153269">
    <property type="component" value="Unassembled WGS sequence"/>
</dbReference>
<accession>A0A9N7U624</accession>
<protein>
    <submittedName>
        <fullName evidence="2">Uncharacterized protein</fullName>
    </submittedName>
</protein>
<reference evidence="2" key="1">
    <citation type="submission" date="2020-03" db="EMBL/GenBank/DDBJ databases">
        <authorList>
            <person name="Weist P."/>
        </authorList>
    </citation>
    <scope>NUCLEOTIDE SEQUENCE</scope>
</reference>
<dbReference type="AlphaFoldDB" id="A0A9N7U624"/>
<keyword evidence="3" id="KW-1185">Reference proteome</keyword>
<name>A0A9N7U624_PLEPL</name>
<sequence length="98" mass="10391">MTAGRHGNCVTPPGGRGRKQEEREDSSRSSSFSAPRAPRTAPARMNSRAVSSPARLGSDRAASAPSLTTGAHRDFNSKTNLRGDAHSADPRLGGYPRF</sequence>
<evidence type="ECO:0000256" key="1">
    <source>
        <dbReference type="SAM" id="MobiDB-lite"/>
    </source>
</evidence>
<comment type="caution">
    <text evidence="2">The sequence shown here is derived from an EMBL/GenBank/DDBJ whole genome shotgun (WGS) entry which is preliminary data.</text>
</comment>
<dbReference type="EMBL" id="CADEAL010000746">
    <property type="protein sequence ID" value="CAB1424646.1"/>
    <property type="molecule type" value="Genomic_DNA"/>
</dbReference>
<feature type="region of interest" description="Disordered" evidence="1">
    <location>
        <begin position="1"/>
        <end position="98"/>
    </location>
</feature>